<reference evidence="4" key="1">
    <citation type="submission" date="2021-02" db="EMBL/GenBank/DDBJ databases">
        <title>Fulvivirga sp. S481 isolated from sea water.</title>
        <authorList>
            <person name="Bae S.S."/>
            <person name="Baek K."/>
        </authorList>
    </citation>
    <scope>NUCLEOTIDE SEQUENCE</scope>
    <source>
        <strain evidence="4">S481</strain>
    </source>
</reference>
<evidence type="ECO:0000256" key="1">
    <source>
        <dbReference type="SAM" id="MobiDB-lite"/>
    </source>
</evidence>
<keyword evidence="2" id="KW-0732">Signal</keyword>
<dbReference type="InterPro" id="IPR021782">
    <property type="entry name" value="DUF3347"/>
</dbReference>
<evidence type="ECO:0000313" key="5">
    <source>
        <dbReference type="Proteomes" id="UP000662783"/>
    </source>
</evidence>
<dbReference type="RefSeq" id="WP_205723287.1">
    <property type="nucleotide sequence ID" value="NZ_CP070608.1"/>
</dbReference>
<dbReference type="Proteomes" id="UP000662783">
    <property type="component" value="Chromosome"/>
</dbReference>
<keyword evidence="5" id="KW-1185">Reference proteome</keyword>
<organism evidence="4 5">
    <name type="scientific">Fulvivirga lutea</name>
    <dbReference type="NCBI Taxonomy" id="2810512"/>
    <lineage>
        <taxon>Bacteria</taxon>
        <taxon>Pseudomonadati</taxon>
        <taxon>Bacteroidota</taxon>
        <taxon>Cytophagia</taxon>
        <taxon>Cytophagales</taxon>
        <taxon>Fulvivirgaceae</taxon>
        <taxon>Fulvivirga</taxon>
    </lineage>
</organism>
<protein>
    <submittedName>
        <fullName evidence="4">DUF3347 domain-containing protein</fullName>
    </submittedName>
</protein>
<evidence type="ECO:0000256" key="2">
    <source>
        <dbReference type="SAM" id="SignalP"/>
    </source>
</evidence>
<feature type="chain" id="PRO_5037124557" evidence="2">
    <location>
        <begin position="22"/>
        <end position="173"/>
    </location>
</feature>
<feature type="signal peptide" evidence="2">
    <location>
        <begin position="1"/>
        <end position="21"/>
    </location>
</feature>
<evidence type="ECO:0000313" key="4">
    <source>
        <dbReference type="EMBL" id="QSE98773.1"/>
    </source>
</evidence>
<dbReference type="EMBL" id="CP070608">
    <property type="protein sequence ID" value="QSE98773.1"/>
    <property type="molecule type" value="Genomic_DNA"/>
</dbReference>
<accession>A0A974WHR6</accession>
<feature type="region of interest" description="Disordered" evidence="1">
    <location>
        <begin position="20"/>
        <end position="48"/>
    </location>
</feature>
<feature type="domain" description="DUF3347" evidence="3">
    <location>
        <begin position="53"/>
        <end position="129"/>
    </location>
</feature>
<dbReference type="Pfam" id="PF11827">
    <property type="entry name" value="DUF3347"/>
    <property type="match status" value="1"/>
</dbReference>
<dbReference type="AlphaFoldDB" id="A0A974WHR6"/>
<feature type="compositionally biased region" description="Basic and acidic residues" evidence="1">
    <location>
        <begin position="21"/>
        <end position="39"/>
    </location>
</feature>
<evidence type="ECO:0000259" key="3">
    <source>
        <dbReference type="Pfam" id="PF11827"/>
    </source>
</evidence>
<gene>
    <name evidence="4" type="ORF">JR347_06750</name>
</gene>
<sequence length="173" mass="18731">MKTTLLSIATVSLLMACGAQKGEEKETTTEATTEVKEEATSEEAATDSSAELVQAYMKLKDALVATNGAEAKAAATEMHNVITENDNQGELMSAAMKISNTEDVEEQRKAFLDLTAAFIAHVKANGSDETLYVQYCPMAFDNNGGNWVSLSSEIRNPYFGDKMLKCGKVEEEI</sequence>
<proteinExistence type="predicted"/>
<dbReference type="PROSITE" id="PS51257">
    <property type="entry name" value="PROKAR_LIPOPROTEIN"/>
    <property type="match status" value="1"/>
</dbReference>
<dbReference type="KEGG" id="fuv:JR347_06750"/>
<name>A0A974WHR6_9BACT</name>